<evidence type="ECO:0000313" key="7">
    <source>
        <dbReference type="Proteomes" id="UP000298138"/>
    </source>
</evidence>
<gene>
    <name evidence="6" type="ORF">EX30DRAFT_343211</name>
</gene>
<dbReference type="GO" id="GO:0010181">
    <property type="term" value="F:FMN binding"/>
    <property type="evidence" value="ECO:0007669"/>
    <property type="project" value="InterPro"/>
</dbReference>
<reference evidence="6 7" key="1">
    <citation type="submission" date="2019-04" db="EMBL/GenBank/DDBJ databases">
        <title>Comparative genomics and transcriptomics to analyze fruiting body development in filamentous ascomycetes.</title>
        <authorList>
            <consortium name="DOE Joint Genome Institute"/>
            <person name="Lutkenhaus R."/>
            <person name="Traeger S."/>
            <person name="Breuer J."/>
            <person name="Kuo A."/>
            <person name="Lipzen A."/>
            <person name="Pangilinan J."/>
            <person name="Dilworth D."/>
            <person name="Sandor L."/>
            <person name="Poggeler S."/>
            <person name="Barry K."/>
            <person name="Grigoriev I.V."/>
            <person name="Nowrousian M."/>
        </authorList>
    </citation>
    <scope>NUCLEOTIDE SEQUENCE [LARGE SCALE GENOMIC DNA]</scope>
    <source>
        <strain evidence="6 7">CBS 389.68</strain>
    </source>
</reference>
<feature type="domain" description="NADH:flavin oxidoreductase/NADH oxidase N-terminal" evidence="5">
    <location>
        <begin position="17"/>
        <end position="331"/>
    </location>
</feature>
<dbReference type="Pfam" id="PF00724">
    <property type="entry name" value="Oxidored_FMN"/>
    <property type="match status" value="1"/>
</dbReference>
<evidence type="ECO:0000313" key="6">
    <source>
        <dbReference type="EMBL" id="TGZ78496.1"/>
    </source>
</evidence>
<dbReference type="InterPro" id="IPR013785">
    <property type="entry name" value="Aldolase_TIM"/>
</dbReference>
<comment type="similarity">
    <text evidence="1">Belongs to the NADH:flavin oxidoreductase/NADH oxidase family.</text>
</comment>
<evidence type="ECO:0000256" key="3">
    <source>
        <dbReference type="ARBA" id="ARBA00022643"/>
    </source>
</evidence>
<organism evidence="6 7">
    <name type="scientific">Ascodesmis nigricans</name>
    <dbReference type="NCBI Taxonomy" id="341454"/>
    <lineage>
        <taxon>Eukaryota</taxon>
        <taxon>Fungi</taxon>
        <taxon>Dikarya</taxon>
        <taxon>Ascomycota</taxon>
        <taxon>Pezizomycotina</taxon>
        <taxon>Pezizomycetes</taxon>
        <taxon>Pezizales</taxon>
        <taxon>Ascodesmidaceae</taxon>
        <taxon>Ascodesmis</taxon>
    </lineage>
</organism>
<dbReference type="InParanoid" id="A0A4S2MMZ2"/>
<dbReference type="STRING" id="341454.A0A4S2MMZ2"/>
<evidence type="ECO:0000256" key="4">
    <source>
        <dbReference type="ARBA" id="ARBA00023002"/>
    </source>
</evidence>
<dbReference type="OrthoDB" id="1663137at2759"/>
<dbReference type="EMBL" id="ML220141">
    <property type="protein sequence ID" value="TGZ78496.1"/>
    <property type="molecule type" value="Genomic_DNA"/>
</dbReference>
<dbReference type="GO" id="GO:0016491">
    <property type="term" value="F:oxidoreductase activity"/>
    <property type="evidence" value="ECO:0007669"/>
    <property type="project" value="UniProtKB-KW"/>
</dbReference>
<name>A0A4S2MMZ2_9PEZI</name>
<evidence type="ECO:0000256" key="1">
    <source>
        <dbReference type="ARBA" id="ARBA00005979"/>
    </source>
</evidence>
<evidence type="ECO:0000259" key="5">
    <source>
        <dbReference type="Pfam" id="PF00724"/>
    </source>
</evidence>
<keyword evidence="4" id="KW-0560">Oxidoreductase</keyword>
<accession>A0A4S2MMZ2</accession>
<keyword evidence="2" id="KW-0285">Flavoprotein</keyword>
<dbReference type="InterPro" id="IPR051799">
    <property type="entry name" value="NADH_flavin_oxidoreductase"/>
</dbReference>
<proteinExistence type="inferred from homology"/>
<sequence length="387" mass="41662">MAEALGGSSNIPNPRLTTAYSQWSSGSWGALITGNILIDRHYLGGPADVCIDSPAHFESNLSAWKSYADAAQADGTPTIVQICHAGRQSPLGAGTRGMMAKNLAPSAVPVNIGDGWIASGARSVLFGTPREMTKEEIEDVVERFVVAAKGVEKAGFMGVEIHAAHGYLLSTFLTPNTNLRNDEYGGTPEKRTRIVIDIINRIRDAIPQPFCIGIKLNSVDASSSSLEDSLTQIRLLASTGIDFLEISGGSYEDPRMVGASIHAPSESTKSREAYFLDYAEHVRKEFPELLLMVTGGFRTRVGMRDAVRKGACDLVGIGRPALVEPRLPVRLLDEKVPDEEATLVLKSVPPGLLGKWVPVKVLGAGIEMQHWYKQMALMGQGKPTIAP</sequence>
<dbReference type="SUPFAM" id="SSF51395">
    <property type="entry name" value="FMN-linked oxidoreductases"/>
    <property type="match status" value="1"/>
</dbReference>
<keyword evidence="7" id="KW-1185">Reference proteome</keyword>
<dbReference type="PANTHER" id="PTHR43656:SF2">
    <property type="entry name" value="BINDING OXIDOREDUCTASE, PUTATIVE (AFU_ORTHOLOGUE AFUA_2G08260)-RELATED"/>
    <property type="match status" value="1"/>
</dbReference>
<keyword evidence="3" id="KW-0288">FMN</keyword>
<dbReference type="PANTHER" id="PTHR43656">
    <property type="entry name" value="BINDING OXIDOREDUCTASE, PUTATIVE (AFU_ORTHOLOGUE AFUA_2G08260)-RELATED"/>
    <property type="match status" value="1"/>
</dbReference>
<dbReference type="AlphaFoldDB" id="A0A4S2MMZ2"/>
<evidence type="ECO:0000256" key="2">
    <source>
        <dbReference type="ARBA" id="ARBA00022630"/>
    </source>
</evidence>
<dbReference type="InterPro" id="IPR001155">
    <property type="entry name" value="OxRdtase_FMN_N"/>
</dbReference>
<protein>
    <submittedName>
        <fullName evidence="6">Flavin oxidoreductase</fullName>
    </submittedName>
</protein>
<dbReference type="Proteomes" id="UP000298138">
    <property type="component" value="Unassembled WGS sequence"/>
</dbReference>
<dbReference type="Gene3D" id="3.20.20.70">
    <property type="entry name" value="Aldolase class I"/>
    <property type="match status" value="1"/>
</dbReference>